<dbReference type="SUPFAM" id="SSF53092">
    <property type="entry name" value="Creatinase/prolidase N-terminal domain"/>
    <property type="match status" value="1"/>
</dbReference>
<organism evidence="8 9">
    <name type="scientific">Exobacillus caeni</name>
    <dbReference type="NCBI Taxonomy" id="2574798"/>
    <lineage>
        <taxon>Bacteria</taxon>
        <taxon>Bacillati</taxon>
        <taxon>Bacillota</taxon>
        <taxon>Bacilli</taxon>
        <taxon>Bacillales</taxon>
        <taxon>Guptibacillaceae</taxon>
        <taxon>Exobacillus</taxon>
    </lineage>
</organism>
<comment type="cofactor">
    <cofactor evidence="1">
        <name>Mn(2+)</name>
        <dbReference type="ChEBI" id="CHEBI:29035"/>
    </cofactor>
</comment>
<evidence type="ECO:0000259" key="7">
    <source>
        <dbReference type="Pfam" id="PF01321"/>
    </source>
</evidence>
<evidence type="ECO:0000256" key="5">
    <source>
        <dbReference type="ARBA" id="ARBA00023211"/>
    </source>
</evidence>
<dbReference type="PANTHER" id="PTHR46112:SF10">
    <property type="entry name" value="DIPEPTIDASE YKVY-RELATED"/>
    <property type="match status" value="1"/>
</dbReference>
<dbReference type="Pfam" id="PF00557">
    <property type="entry name" value="Peptidase_M24"/>
    <property type="match status" value="1"/>
</dbReference>
<dbReference type="InterPro" id="IPR050659">
    <property type="entry name" value="Peptidase_M24B"/>
</dbReference>
<dbReference type="SUPFAM" id="SSF55920">
    <property type="entry name" value="Creatinase/aminopeptidase"/>
    <property type="match status" value="1"/>
</dbReference>
<dbReference type="InterPro" id="IPR001714">
    <property type="entry name" value="Pept_M24_MAP"/>
</dbReference>
<feature type="domain" description="Peptidase M24" evidence="6">
    <location>
        <begin position="145"/>
        <end position="348"/>
    </location>
</feature>
<dbReference type="GO" id="GO:0004177">
    <property type="term" value="F:aminopeptidase activity"/>
    <property type="evidence" value="ECO:0007669"/>
    <property type="project" value="UniProtKB-KW"/>
</dbReference>
<dbReference type="RefSeq" id="WP_138129672.1">
    <property type="nucleotide sequence ID" value="NZ_SWLG01000036.1"/>
</dbReference>
<sequence>MDRLDRVAAWLKENNHSFAFIHSTPNVFYLSGFYTDPHERLLGMFVFPEKEPFLVCPGMEESQARDAGWKFEIIGYSDSDNPWELIQEAINKRGIKETSSVAIEKELLSYERAEQLMKLFPGLRFASVEDKLNQMRLIKDSKELEMMKEAAKLADFGVETGVKALYEGCTEMEVLAKIEYELKKKGVREMSFSTMVLFGEKAGQPHGNPGDRKLKRGDLVLFDLGVVLNGYTSDITRTFAYKEANNKQKEIYETVLKAQLASLEKCKEGTRLGDLDKTARDIISDGGYGDYFPHRIGHGIGIDVHEFPSMSQNNNGTLQKGMTFTIEPGIYVPEIGGVRIEDEIVITDSGYKTLTSYPKELQIIG</sequence>
<comment type="caution">
    <text evidence="8">The sequence shown here is derived from an EMBL/GenBank/DDBJ whole genome shotgun (WGS) entry which is preliminary data.</text>
</comment>
<evidence type="ECO:0000313" key="9">
    <source>
        <dbReference type="Proteomes" id="UP000308230"/>
    </source>
</evidence>
<dbReference type="AlphaFoldDB" id="A0A5R9EWB5"/>
<dbReference type="CDD" id="cd01092">
    <property type="entry name" value="APP-like"/>
    <property type="match status" value="1"/>
</dbReference>
<keyword evidence="5" id="KW-0464">Manganese</keyword>
<name>A0A5R9EWB5_9BACL</name>
<evidence type="ECO:0000259" key="6">
    <source>
        <dbReference type="Pfam" id="PF00557"/>
    </source>
</evidence>
<dbReference type="InterPro" id="IPR036005">
    <property type="entry name" value="Creatinase/aminopeptidase-like"/>
</dbReference>
<proteinExistence type="inferred from homology"/>
<dbReference type="Gene3D" id="3.90.230.10">
    <property type="entry name" value="Creatinase/methionine aminopeptidase superfamily"/>
    <property type="match status" value="1"/>
</dbReference>
<evidence type="ECO:0000256" key="2">
    <source>
        <dbReference type="ARBA" id="ARBA00008766"/>
    </source>
</evidence>
<comment type="similarity">
    <text evidence="2">Belongs to the peptidase M24B family.</text>
</comment>
<evidence type="ECO:0000313" key="8">
    <source>
        <dbReference type="EMBL" id="TLS34929.1"/>
    </source>
</evidence>
<dbReference type="InterPro" id="IPR000587">
    <property type="entry name" value="Creatinase_N"/>
</dbReference>
<dbReference type="PROSITE" id="PS00491">
    <property type="entry name" value="PROLINE_PEPTIDASE"/>
    <property type="match status" value="1"/>
</dbReference>
<keyword evidence="8" id="KW-0031">Aminopeptidase</keyword>
<gene>
    <name evidence="8" type="ORF">FCL54_23215</name>
</gene>
<feature type="domain" description="Creatinase N-terminal" evidence="7">
    <location>
        <begin position="3"/>
        <end position="138"/>
    </location>
</feature>
<dbReference type="GO" id="GO:0008235">
    <property type="term" value="F:metalloexopeptidase activity"/>
    <property type="evidence" value="ECO:0007669"/>
    <property type="project" value="UniProtKB-ARBA"/>
</dbReference>
<keyword evidence="3" id="KW-0479">Metal-binding</keyword>
<evidence type="ECO:0000256" key="1">
    <source>
        <dbReference type="ARBA" id="ARBA00001936"/>
    </source>
</evidence>
<dbReference type="PRINTS" id="PR00599">
    <property type="entry name" value="MAPEPTIDASE"/>
</dbReference>
<keyword evidence="9" id="KW-1185">Reference proteome</keyword>
<dbReference type="InterPro" id="IPR000994">
    <property type="entry name" value="Pept_M24"/>
</dbReference>
<dbReference type="InterPro" id="IPR029149">
    <property type="entry name" value="Creatin/AminoP/Spt16_N"/>
</dbReference>
<evidence type="ECO:0000256" key="3">
    <source>
        <dbReference type="ARBA" id="ARBA00022723"/>
    </source>
</evidence>
<dbReference type="EMBL" id="SWLG01000036">
    <property type="protein sequence ID" value="TLS34929.1"/>
    <property type="molecule type" value="Genomic_DNA"/>
</dbReference>
<dbReference type="Gene3D" id="3.40.350.10">
    <property type="entry name" value="Creatinase/prolidase N-terminal domain"/>
    <property type="match status" value="1"/>
</dbReference>
<protein>
    <submittedName>
        <fullName evidence="8">Aminopeptidase P family protein</fullName>
    </submittedName>
</protein>
<dbReference type="PANTHER" id="PTHR46112">
    <property type="entry name" value="AMINOPEPTIDASE"/>
    <property type="match status" value="1"/>
</dbReference>
<keyword evidence="8" id="KW-0645">Protease</keyword>
<dbReference type="InterPro" id="IPR001131">
    <property type="entry name" value="Peptidase_M24B_aminopep-P_CS"/>
</dbReference>
<dbReference type="FunFam" id="3.90.230.10:FF:000014">
    <property type="entry name" value="Aminopeptidase P family protein"/>
    <property type="match status" value="1"/>
</dbReference>
<dbReference type="Proteomes" id="UP000308230">
    <property type="component" value="Unassembled WGS sequence"/>
</dbReference>
<keyword evidence="4" id="KW-0378">Hydrolase</keyword>
<accession>A0A5R9EWB5</accession>
<dbReference type="OrthoDB" id="9806388at2"/>
<dbReference type="Pfam" id="PF01321">
    <property type="entry name" value="Creatinase_N"/>
    <property type="match status" value="1"/>
</dbReference>
<evidence type="ECO:0000256" key="4">
    <source>
        <dbReference type="ARBA" id="ARBA00022801"/>
    </source>
</evidence>
<reference evidence="8 9" key="1">
    <citation type="submission" date="2019-04" db="EMBL/GenBank/DDBJ databases">
        <title>Bacillus caeni sp. nov., a bacterium isolated from mangrove sediment.</title>
        <authorList>
            <person name="Huang H."/>
            <person name="Mo K."/>
            <person name="Hu Y."/>
        </authorList>
    </citation>
    <scope>NUCLEOTIDE SEQUENCE [LARGE SCALE GENOMIC DNA]</scope>
    <source>
        <strain evidence="8 9">HB172195</strain>
    </source>
</reference>
<dbReference type="GO" id="GO:0046872">
    <property type="term" value="F:metal ion binding"/>
    <property type="evidence" value="ECO:0007669"/>
    <property type="project" value="UniProtKB-KW"/>
</dbReference>